<keyword evidence="2" id="KW-0285">Flavoprotein</keyword>
<dbReference type="Pfam" id="PF22366">
    <property type="entry name" value="NDH2_C"/>
    <property type="match status" value="1"/>
</dbReference>
<proteinExistence type="predicted"/>
<keyword evidence="5" id="KW-0472">Membrane</keyword>
<keyword evidence="8" id="KW-1185">Reference proteome</keyword>
<evidence type="ECO:0000259" key="6">
    <source>
        <dbReference type="Pfam" id="PF22366"/>
    </source>
</evidence>
<organism evidence="7 8">
    <name type="scientific">Chromatocurvus halotolerans</name>
    <dbReference type="NCBI Taxonomy" id="1132028"/>
    <lineage>
        <taxon>Bacteria</taxon>
        <taxon>Pseudomonadati</taxon>
        <taxon>Pseudomonadota</taxon>
        <taxon>Gammaproteobacteria</taxon>
        <taxon>Cellvibrionales</taxon>
        <taxon>Halieaceae</taxon>
        <taxon>Chromatocurvus</taxon>
    </lineage>
</organism>
<dbReference type="PANTHER" id="PTHR42913:SF3">
    <property type="entry name" value="64 KDA MITOCHONDRIAL NADH DEHYDROGENASE (EUROFUNG)"/>
    <property type="match status" value="1"/>
</dbReference>
<dbReference type="AlphaFoldDB" id="A0A4R2KVL3"/>
<evidence type="ECO:0000256" key="5">
    <source>
        <dbReference type="SAM" id="Phobius"/>
    </source>
</evidence>
<dbReference type="PANTHER" id="PTHR42913">
    <property type="entry name" value="APOPTOSIS-INDUCING FACTOR 1"/>
    <property type="match status" value="1"/>
</dbReference>
<feature type="domain" description="External alternative NADH-ubiquinone oxidoreductase-like C-terminal" evidence="6">
    <location>
        <begin position="71"/>
        <end position="120"/>
    </location>
</feature>
<protein>
    <recommendedName>
        <fullName evidence="6">External alternative NADH-ubiquinone oxidoreductase-like C-terminal domain-containing protein</fullName>
    </recommendedName>
</protein>
<comment type="caution">
    <text evidence="7">The sequence shown here is derived from an EMBL/GenBank/DDBJ whole genome shotgun (WGS) entry which is preliminary data.</text>
</comment>
<evidence type="ECO:0000256" key="1">
    <source>
        <dbReference type="ARBA" id="ARBA00001974"/>
    </source>
</evidence>
<feature type="transmembrane region" description="Helical" evidence="5">
    <location>
        <begin position="85"/>
        <end position="105"/>
    </location>
</feature>
<evidence type="ECO:0000256" key="2">
    <source>
        <dbReference type="ARBA" id="ARBA00022630"/>
    </source>
</evidence>
<dbReference type="InterPro" id="IPR036188">
    <property type="entry name" value="FAD/NAD-bd_sf"/>
</dbReference>
<dbReference type="SUPFAM" id="SSF51905">
    <property type="entry name" value="FAD/NAD(P)-binding domain"/>
    <property type="match status" value="1"/>
</dbReference>
<gene>
    <name evidence="7" type="ORF">EV688_102323</name>
</gene>
<evidence type="ECO:0000313" key="7">
    <source>
        <dbReference type="EMBL" id="TCO77863.1"/>
    </source>
</evidence>
<keyword evidence="5" id="KW-1133">Transmembrane helix</keyword>
<keyword evidence="4" id="KW-0560">Oxidoreductase</keyword>
<dbReference type="InterPro" id="IPR051169">
    <property type="entry name" value="NADH-Q_oxidoreductase"/>
</dbReference>
<dbReference type="Gene3D" id="3.50.50.100">
    <property type="match status" value="1"/>
</dbReference>
<dbReference type="Proteomes" id="UP000294980">
    <property type="component" value="Unassembled WGS sequence"/>
</dbReference>
<dbReference type="GO" id="GO:0019646">
    <property type="term" value="P:aerobic electron transport chain"/>
    <property type="evidence" value="ECO:0007669"/>
    <property type="project" value="TreeGrafter"/>
</dbReference>
<dbReference type="InterPro" id="IPR054585">
    <property type="entry name" value="NDH2-like_C"/>
</dbReference>
<keyword evidence="5" id="KW-0812">Transmembrane</keyword>
<reference evidence="7 8" key="1">
    <citation type="submission" date="2019-03" db="EMBL/GenBank/DDBJ databases">
        <title>Genomic Encyclopedia of Type Strains, Phase IV (KMG-IV): sequencing the most valuable type-strain genomes for metagenomic binning, comparative biology and taxonomic classification.</title>
        <authorList>
            <person name="Goeker M."/>
        </authorList>
    </citation>
    <scope>NUCLEOTIDE SEQUENCE [LARGE SCALE GENOMIC DNA]</scope>
    <source>
        <strain evidence="7 8">DSM 23344</strain>
    </source>
</reference>
<accession>A0A4R2KVL3</accession>
<keyword evidence="3" id="KW-0274">FAD</keyword>
<dbReference type="GO" id="GO:0003955">
    <property type="term" value="F:NAD(P)H dehydrogenase (quinone) activity"/>
    <property type="evidence" value="ECO:0007669"/>
    <property type="project" value="TreeGrafter"/>
</dbReference>
<evidence type="ECO:0000313" key="8">
    <source>
        <dbReference type="Proteomes" id="UP000294980"/>
    </source>
</evidence>
<evidence type="ECO:0000256" key="4">
    <source>
        <dbReference type="ARBA" id="ARBA00023002"/>
    </source>
</evidence>
<name>A0A4R2KVL3_9GAMM</name>
<comment type="cofactor">
    <cofactor evidence="1">
        <name>FAD</name>
        <dbReference type="ChEBI" id="CHEBI:57692"/>
    </cofactor>
</comment>
<dbReference type="EMBL" id="SLWX01000002">
    <property type="protein sequence ID" value="TCO77863.1"/>
    <property type="molecule type" value="Genomic_DNA"/>
</dbReference>
<evidence type="ECO:0000256" key="3">
    <source>
        <dbReference type="ARBA" id="ARBA00022827"/>
    </source>
</evidence>
<sequence>MERGRIRVNGDMSVTGVWALGDCALVPNARSGELSPPTAQFADRQARLLVSNIVADLKGKPTRLFAYKPAGMLASIGRNNSVAQIYGLRFSGLIAFMLWRGIYLLKVPTLSRKLRLFLEWNYAMVTPPDLVHLGFKNTGDSD</sequence>